<evidence type="ECO:0000256" key="1">
    <source>
        <dbReference type="SAM" id="MobiDB-lite"/>
    </source>
</evidence>
<evidence type="ECO:0000256" key="2">
    <source>
        <dbReference type="SAM" id="SignalP"/>
    </source>
</evidence>
<feature type="compositionally biased region" description="Basic and acidic residues" evidence="1">
    <location>
        <begin position="105"/>
        <end position="134"/>
    </location>
</feature>
<keyword evidence="2" id="KW-0732">Signal</keyword>
<feature type="region of interest" description="Disordered" evidence="1">
    <location>
        <begin position="36"/>
        <end position="152"/>
    </location>
</feature>
<organism evidence="4 6">
    <name type="scientific">Pseudomonas tohonis</name>
    <dbReference type="NCBI Taxonomy" id="2725477"/>
    <lineage>
        <taxon>Bacteria</taxon>
        <taxon>Pseudomonadati</taxon>
        <taxon>Pseudomonadota</taxon>
        <taxon>Gammaproteobacteria</taxon>
        <taxon>Pseudomonadales</taxon>
        <taxon>Pseudomonadaceae</taxon>
        <taxon>Pseudomonas</taxon>
    </lineage>
</organism>
<feature type="chain" id="PRO_5026786131" description="DUF4124 domain-containing protein" evidence="2">
    <location>
        <begin position="18"/>
        <end position="152"/>
    </location>
</feature>
<feature type="domain" description="DUF4124" evidence="3">
    <location>
        <begin position="7"/>
        <end position="59"/>
    </location>
</feature>
<dbReference type="RefSeq" id="WP_173176471.1">
    <property type="nucleotide sequence ID" value="NZ_AP023189.1"/>
</dbReference>
<keyword evidence="7" id="KW-1185">Reference proteome</keyword>
<dbReference type="KEGG" id="ptw:TUM18999_15700"/>
<sequence>MRSTLLGLCLLPVLAQAQVFKCVGNDGTTSYSAVPCPASEGQSTRIIEPAPPSGVAPPPVNLPQVDIQGSAGQPRPRNDDGGEDNRSSARGSRVTVIEDSASQSRDARVSEMRERAEREKRESYDRDYDRKRMQQMEQQIRQLQERNKTSPR</sequence>
<proteinExistence type="predicted"/>
<reference evidence="4 6" key="1">
    <citation type="submission" date="2020-05" db="EMBL/GenBank/DDBJ databases">
        <title>Characterization of novel class B3 metallo-beta-lactamase from novel Pseudomonas species.</title>
        <authorList>
            <person name="Yamada K."/>
            <person name="Aoki K."/>
            <person name="Ishii Y."/>
        </authorList>
    </citation>
    <scope>NUCLEOTIDE SEQUENCE [LARGE SCALE GENOMIC DNA]</scope>
    <source>
        <strain evidence="4 6">TUM18999</strain>
        <strain evidence="5 7">TUM20286</strain>
    </source>
</reference>
<dbReference type="Proteomes" id="UP001054892">
    <property type="component" value="Unassembled WGS sequence"/>
</dbReference>
<feature type="signal peptide" evidence="2">
    <location>
        <begin position="1"/>
        <end position="17"/>
    </location>
</feature>
<evidence type="ECO:0000259" key="3">
    <source>
        <dbReference type="Pfam" id="PF13511"/>
    </source>
</evidence>
<dbReference type="Pfam" id="PF13511">
    <property type="entry name" value="DUF4124"/>
    <property type="match status" value="1"/>
</dbReference>
<feature type="compositionally biased region" description="Basic and acidic residues" evidence="1">
    <location>
        <begin position="143"/>
        <end position="152"/>
    </location>
</feature>
<evidence type="ECO:0000313" key="6">
    <source>
        <dbReference type="Proteomes" id="UP000509383"/>
    </source>
</evidence>
<evidence type="ECO:0000313" key="4">
    <source>
        <dbReference type="EMBL" id="BCG23379.1"/>
    </source>
</evidence>
<dbReference type="Proteomes" id="UP000509383">
    <property type="component" value="Chromosome"/>
</dbReference>
<feature type="compositionally biased region" description="Basic and acidic residues" evidence="1">
    <location>
        <begin position="76"/>
        <end position="87"/>
    </location>
</feature>
<name>A0A6J4E1Y3_9PSED</name>
<dbReference type="EMBL" id="AP023189">
    <property type="protein sequence ID" value="BCG23379.1"/>
    <property type="molecule type" value="Genomic_DNA"/>
</dbReference>
<evidence type="ECO:0000313" key="7">
    <source>
        <dbReference type="Proteomes" id="UP001054892"/>
    </source>
</evidence>
<feature type="compositionally biased region" description="Pro residues" evidence="1">
    <location>
        <begin position="49"/>
        <end position="61"/>
    </location>
</feature>
<evidence type="ECO:0000313" key="5">
    <source>
        <dbReference type="EMBL" id="GJN51423.1"/>
    </source>
</evidence>
<accession>A0A6J4E1Y3</accession>
<dbReference type="AlphaFoldDB" id="A0A6J4E1Y3"/>
<protein>
    <recommendedName>
        <fullName evidence="3">DUF4124 domain-containing protein</fullName>
    </recommendedName>
</protein>
<dbReference type="EMBL" id="BQKM01000002">
    <property type="protein sequence ID" value="GJN51423.1"/>
    <property type="molecule type" value="Genomic_DNA"/>
</dbReference>
<dbReference type="InterPro" id="IPR025392">
    <property type="entry name" value="DUF4124"/>
</dbReference>
<gene>
    <name evidence="4" type="ORF">TUM18999_15700</name>
    <name evidence="5" type="ORF">TUM20286_11750</name>
</gene>